<comment type="similarity">
    <text evidence="16">Belongs to the MurB family.</text>
</comment>
<dbReference type="GO" id="GO:0008360">
    <property type="term" value="P:regulation of cell shape"/>
    <property type="evidence" value="ECO:0007669"/>
    <property type="project" value="UniProtKB-KW"/>
</dbReference>
<dbReference type="InterPro" id="IPR036635">
    <property type="entry name" value="MurB_C_sf"/>
</dbReference>
<evidence type="ECO:0000256" key="12">
    <source>
        <dbReference type="ARBA" id="ARBA00023002"/>
    </source>
</evidence>
<dbReference type="PROSITE" id="PS51387">
    <property type="entry name" value="FAD_PCMH"/>
    <property type="match status" value="1"/>
</dbReference>
<dbReference type="KEGG" id="cdc:CD196_3178"/>
<evidence type="ECO:0000256" key="15">
    <source>
        <dbReference type="ARBA" id="ARBA00048914"/>
    </source>
</evidence>
<keyword evidence="8 16" id="KW-0274">FAD</keyword>
<protein>
    <recommendedName>
        <fullName evidence="16">UDP-N-acetylenolpyruvoylglucosamine reductase</fullName>
        <ecNumber evidence="16">1.3.1.98</ecNumber>
    </recommendedName>
    <alternativeName>
        <fullName evidence="16">UDP-N-acetylmuramate dehydrogenase</fullName>
    </alternativeName>
</protein>
<dbReference type="Gene3D" id="3.90.78.10">
    <property type="entry name" value="UDP-N-acetylenolpyruvoylglucosamine reductase, C-terminal domain"/>
    <property type="match status" value="1"/>
</dbReference>
<feature type="domain" description="FAD-binding PCMH-type" evidence="17">
    <location>
        <begin position="45"/>
        <end position="211"/>
    </location>
</feature>
<dbReference type="PANTHER" id="PTHR21071:SF4">
    <property type="entry name" value="UDP-N-ACETYLENOLPYRUVOYLGLUCOSAMINE REDUCTASE"/>
    <property type="match status" value="1"/>
</dbReference>
<dbReference type="Pfam" id="PF01565">
    <property type="entry name" value="FAD_binding_4"/>
    <property type="match status" value="1"/>
</dbReference>
<dbReference type="InterPro" id="IPR016169">
    <property type="entry name" value="FAD-bd_PCMH_sub2"/>
</dbReference>
<evidence type="ECO:0000256" key="2">
    <source>
        <dbReference type="ARBA" id="ARBA00003921"/>
    </source>
</evidence>
<comment type="cofactor">
    <cofactor evidence="1 16">
        <name>FAD</name>
        <dbReference type="ChEBI" id="CHEBI:57692"/>
    </cofactor>
</comment>
<keyword evidence="13 16" id="KW-0131">Cell cycle</keyword>
<evidence type="ECO:0000256" key="9">
    <source>
        <dbReference type="ARBA" id="ARBA00022857"/>
    </source>
</evidence>
<dbReference type="InterPro" id="IPR011601">
    <property type="entry name" value="MurB_C"/>
</dbReference>
<dbReference type="UniPathway" id="UPA00219"/>
<dbReference type="EC" id="1.3.1.98" evidence="16"/>
<dbReference type="SUPFAM" id="SSF56194">
    <property type="entry name" value="Uridine diphospho-N-Acetylenolpyruvylglucosamine reductase, MurB, C-terminal domain"/>
    <property type="match status" value="1"/>
</dbReference>
<dbReference type="GO" id="GO:0071949">
    <property type="term" value="F:FAD binding"/>
    <property type="evidence" value="ECO:0007669"/>
    <property type="project" value="InterPro"/>
</dbReference>
<dbReference type="InterPro" id="IPR006094">
    <property type="entry name" value="Oxid_FAD_bind_N"/>
</dbReference>
<comment type="catalytic activity">
    <reaction evidence="15 16">
        <text>UDP-N-acetyl-alpha-D-muramate + NADP(+) = UDP-N-acetyl-3-O-(1-carboxyvinyl)-alpha-D-glucosamine + NADPH + H(+)</text>
        <dbReference type="Rhea" id="RHEA:12248"/>
        <dbReference type="ChEBI" id="CHEBI:15378"/>
        <dbReference type="ChEBI" id="CHEBI:57783"/>
        <dbReference type="ChEBI" id="CHEBI:58349"/>
        <dbReference type="ChEBI" id="CHEBI:68483"/>
        <dbReference type="ChEBI" id="CHEBI:70757"/>
        <dbReference type="EC" id="1.3.1.98"/>
    </reaction>
</comment>
<dbReference type="HAMAP" id="MF_00037">
    <property type="entry name" value="MurB"/>
    <property type="match status" value="1"/>
</dbReference>
<proteinExistence type="inferred from homology"/>
<dbReference type="GO" id="GO:0005829">
    <property type="term" value="C:cytosol"/>
    <property type="evidence" value="ECO:0007669"/>
    <property type="project" value="TreeGrafter"/>
</dbReference>
<evidence type="ECO:0000256" key="10">
    <source>
        <dbReference type="ARBA" id="ARBA00022960"/>
    </source>
</evidence>
<keyword evidence="11 16" id="KW-0573">Peptidoglycan synthesis</keyword>
<feature type="active site" evidence="16">
    <location>
        <position position="190"/>
    </location>
</feature>
<sequence>MTAKVQYNLGGNTMNNQDIYINLLNILSKEDIKVDEPMKKHISFRVGGPADILVRPRTEEQLKNVLKLVKEESIPYLIIGNGSNILIKDGGIRGVVIELADNFNSYEINDTRMTAQSGALLSVLGKALQKQELKGFEFASGIPGTLGGALAMNAGAYGGEMKDIVKSVRLMDMEGNIFELSNEQMEFGYRKSIISKNGYIALSAELELQEGNYDEIKSLMDDLATRRITKQPLNFASAGSTFKRPTGYFAGKLIEETGLRGLTLRGAQVSEKHCGFVVNQGEASAKDILDLIYVIKSAVYAKFGVMLEEEVKILGED</sequence>
<comment type="function">
    <text evidence="2 16">Cell wall formation.</text>
</comment>
<keyword evidence="5 16" id="KW-0963">Cytoplasm</keyword>
<evidence type="ECO:0000313" key="19">
    <source>
        <dbReference type="Proteomes" id="UP000002068"/>
    </source>
</evidence>
<dbReference type="GO" id="GO:0009252">
    <property type="term" value="P:peptidoglycan biosynthetic process"/>
    <property type="evidence" value="ECO:0007669"/>
    <property type="project" value="UniProtKB-UniRule"/>
</dbReference>
<evidence type="ECO:0000256" key="3">
    <source>
        <dbReference type="ARBA" id="ARBA00004496"/>
    </source>
</evidence>
<dbReference type="Gene3D" id="3.30.465.10">
    <property type="match status" value="1"/>
</dbReference>
<dbReference type="InterPro" id="IPR016166">
    <property type="entry name" value="FAD-bd_PCMH"/>
</dbReference>
<keyword evidence="9 16" id="KW-0521">NADP</keyword>
<dbReference type="GO" id="GO:0008762">
    <property type="term" value="F:UDP-N-acetylmuramate dehydrogenase activity"/>
    <property type="evidence" value="ECO:0007669"/>
    <property type="project" value="UniProtKB-UniRule"/>
</dbReference>
<evidence type="ECO:0000256" key="5">
    <source>
        <dbReference type="ARBA" id="ARBA00022490"/>
    </source>
</evidence>
<reference evidence="18 19" key="1">
    <citation type="journal article" date="2009" name="Genome Biol.">
        <title>Comparative genome and phenotypic analysis of Clostridium difficile 027 strains provides insight into the evolution of a hypervirulent bacterium.</title>
        <authorList>
            <person name="Stabler R.A."/>
            <person name="He M."/>
            <person name="Dawson L."/>
            <person name="Martin M."/>
            <person name="Valiente E."/>
            <person name="Corton C."/>
            <person name="Lawley T.D."/>
            <person name="Sebaihia M."/>
            <person name="Quail M.A."/>
            <person name="Rose G."/>
            <person name="Gerding D.N."/>
            <person name="Gibert M."/>
            <person name="Popoff M.R."/>
            <person name="Parkhill J."/>
            <person name="Dougan G."/>
            <person name="Wren B.W."/>
        </authorList>
    </citation>
    <scope>NUCLEOTIDE SEQUENCE [LARGE SCALE GENOMIC DNA]</scope>
    <source>
        <strain evidence="18 19">CD196</strain>
    </source>
</reference>
<comment type="pathway">
    <text evidence="4 16">Cell wall biogenesis; peptidoglycan biosynthesis.</text>
</comment>
<gene>
    <name evidence="16 18" type="primary">murB</name>
    <name evidence="18" type="ordered locus">CD196_3178</name>
</gene>
<dbReference type="InterPro" id="IPR016167">
    <property type="entry name" value="FAD-bd_PCMH_sub1"/>
</dbReference>
<dbReference type="NCBIfam" id="TIGR00179">
    <property type="entry name" value="murB"/>
    <property type="match status" value="1"/>
</dbReference>
<evidence type="ECO:0000259" key="17">
    <source>
        <dbReference type="PROSITE" id="PS51387"/>
    </source>
</evidence>
<evidence type="ECO:0000256" key="13">
    <source>
        <dbReference type="ARBA" id="ARBA00023306"/>
    </source>
</evidence>
<organism evidence="18 19">
    <name type="scientific">Clostridioides difficile (strain CD196)</name>
    <name type="common">Peptoclostridium difficile</name>
    <dbReference type="NCBI Taxonomy" id="645462"/>
    <lineage>
        <taxon>Bacteria</taxon>
        <taxon>Bacillati</taxon>
        <taxon>Bacillota</taxon>
        <taxon>Clostridia</taxon>
        <taxon>Peptostreptococcales</taxon>
        <taxon>Peptostreptococcaceae</taxon>
        <taxon>Clostridioides</taxon>
    </lineage>
</organism>
<keyword evidence="6 16" id="KW-0132">Cell division</keyword>
<dbReference type="HOGENOM" id="CLU_035304_1_1_9"/>
<evidence type="ECO:0000256" key="1">
    <source>
        <dbReference type="ARBA" id="ARBA00001974"/>
    </source>
</evidence>
<keyword evidence="14 16" id="KW-0961">Cell wall biogenesis/degradation</keyword>
<keyword evidence="7 16" id="KW-0285">Flavoprotein</keyword>
<keyword evidence="12 16" id="KW-0560">Oxidoreductase</keyword>
<dbReference type="GO" id="GO:0071555">
    <property type="term" value="P:cell wall organization"/>
    <property type="evidence" value="ECO:0007669"/>
    <property type="project" value="UniProtKB-KW"/>
</dbReference>
<dbReference type="AlphaFoldDB" id="A0A0H3NG16"/>
<dbReference type="Gene3D" id="3.30.43.10">
    <property type="entry name" value="Uridine Diphospho-n-acetylenolpyruvylglucosamine Reductase, domain 2"/>
    <property type="match status" value="1"/>
</dbReference>
<dbReference type="Proteomes" id="UP000002068">
    <property type="component" value="Chromosome"/>
</dbReference>
<feature type="active site" evidence="16">
    <location>
        <position position="310"/>
    </location>
</feature>
<accession>A0A0H3NG16</accession>
<dbReference type="InterPro" id="IPR003170">
    <property type="entry name" value="MurB"/>
</dbReference>
<dbReference type="GO" id="GO:0051301">
    <property type="term" value="P:cell division"/>
    <property type="evidence" value="ECO:0007669"/>
    <property type="project" value="UniProtKB-KW"/>
</dbReference>
<dbReference type="PANTHER" id="PTHR21071">
    <property type="entry name" value="UDP-N-ACETYLENOLPYRUVOYLGLUCOSAMINE REDUCTASE"/>
    <property type="match status" value="1"/>
</dbReference>
<feature type="active site" description="Proton donor" evidence="16">
    <location>
        <position position="240"/>
    </location>
</feature>
<dbReference type="EMBL" id="FN538970">
    <property type="protein sequence ID" value="CBA66437.1"/>
    <property type="molecule type" value="Genomic_DNA"/>
</dbReference>
<evidence type="ECO:0000256" key="6">
    <source>
        <dbReference type="ARBA" id="ARBA00022618"/>
    </source>
</evidence>
<evidence type="ECO:0000256" key="16">
    <source>
        <dbReference type="HAMAP-Rule" id="MF_00037"/>
    </source>
</evidence>
<keyword evidence="10 16" id="KW-0133">Cell shape</keyword>
<evidence type="ECO:0000256" key="7">
    <source>
        <dbReference type="ARBA" id="ARBA00022630"/>
    </source>
</evidence>
<evidence type="ECO:0000256" key="14">
    <source>
        <dbReference type="ARBA" id="ARBA00023316"/>
    </source>
</evidence>
<dbReference type="NCBIfam" id="NF010480">
    <property type="entry name" value="PRK13905.1"/>
    <property type="match status" value="1"/>
</dbReference>
<name>A0A0H3NG16_CLODC</name>
<dbReference type="SUPFAM" id="SSF56176">
    <property type="entry name" value="FAD-binding/transporter-associated domain-like"/>
    <property type="match status" value="1"/>
</dbReference>
<dbReference type="Pfam" id="PF02873">
    <property type="entry name" value="MurB_C"/>
    <property type="match status" value="1"/>
</dbReference>
<evidence type="ECO:0000313" key="18">
    <source>
        <dbReference type="EMBL" id="CBA66437.1"/>
    </source>
</evidence>
<comment type="subcellular location">
    <subcellularLocation>
        <location evidence="3 16">Cytoplasm</location>
    </subcellularLocation>
</comment>
<evidence type="ECO:0000256" key="8">
    <source>
        <dbReference type="ARBA" id="ARBA00022827"/>
    </source>
</evidence>
<evidence type="ECO:0000256" key="11">
    <source>
        <dbReference type="ARBA" id="ARBA00022984"/>
    </source>
</evidence>
<evidence type="ECO:0000256" key="4">
    <source>
        <dbReference type="ARBA" id="ARBA00004752"/>
    </source>
</evidence>
<dbReference type="InterPro" id="IPR036318">
    <property type="entry name" value="FAD-bd_PCMH-like_sf"/>
</dbReference>